<proteinExistence type="predicted"/>
<evidence type="ECO:0000256" key="1">
    <source>
        <dbReference type="SAM" id="MobiDB-lite"/>
    </source>
</evidence>
<protein>
    <submittedName>
        <fullName evidence="2">Uncharacterized protein</fullName>
    </submittedName>
</protein>
<evidence type="ECO:0000313" key="3">
    <source>
        <dbReference type="Proteomes" id="UP000214720"/>
    </source>
</evidence>
<comment type="caution">
    <text evidence="2">The sequence shown here is derived from an EMBL/GenBank/DDBJ whole genome shotgun (WGS) entry which is preliminary data.</text>
</comment>
<dbReference type="Proteomes" id="UP000214720">
    <property type="component" value="Unassembled WGS sequence"/>
</dbReference>
<feature type="region of interest" description="Disordered" evidence="1">
    <location>
        <begin position="44"/>
        <end position="66"/>
    </location>
</feature>
<gene>
    <name evidence="2" type="ORF">BSU04_05250</name>
</gene>
<name>A0A226X9M9_CABSO</name>
<reference evidence="3" key="1">
    <citation type="submission" date="2017-01" db="EMBL/GenBank/DDBJ databases">
        <title>Genome Analysis of Deinococcus marmoris KOPRI26562.</title>
        <authorList>
            <person name="Kim J.H."/>
            <person name="Oh H.-M."/>
        </authorList>
    </citation>
    <scope>NUCLEOTIDE SEQUENCE [LARGE SCALE GENOMIC DNA]</scope>
    <source>
        <strain evidence="3">PAMC 26633</strain>
    </source>
</reference>
<sequence>MIARSGGHCARLLLTHDLLPGSCATRIRATFSSGTFNFILSMTRPTKSPATNKAPGESGASRLSTA</sequence>
<dbReference type="EMBL" id="MTHB01000032">
    <property type="protein sequence ID" value="OXC79657.1"/>
    <property type="molecule type" value="Genomic_DNA"/>
</dbReference>
<evidence type="ECO:0000313" key="2">
    <source>
        <dbReference type="EMBL" id="OXC79657.1"/>
    </source>
</evidence>
<organism evidence="2 3">
    <name type="scientific">Caballeronia sordidicola</name>
    <name type="common">Burkholderia sordidicola</name>
    <dbReference type="NCBI Taxonomy" id="196367"/>
    <lineage>
        <taxon>Bacteria</taxon>
        <taxon>Pseudomonadati</taxon>
        <taxon>Pseudomonadota</taxon>
        <taxon>Betaproteobacteria</taxon>
        <taxon>Burkholderiales</taxon>
        <taxon>Burkholderiaceae</taxon>
        <taxon>Caballeronia</taxon>
    </lineage>
</organism>
<dbReference type="AlphaFoldDB" id="A0A226X9M9"/>
<accession>A0A226X9M9</accession>